<feature type="domain" description="Glycosyltransferase 2-like" evidence="2">
    <location>
        <begin position="3"/>
        <end position="147"/>
    </location>
</feature>
<dbReference type="PANTHER" id="PTHR22916">
    <property type="entry name" value="GLYCOSYLTRANSFERASE"/>
    <property type="match status" value="1"/>
</dbReference>
<keyword evidence="4" id="KW-0808">Transferase</keyword>
<dbReference type="RefSeq" id="WP_057087635.1">
    <property type="nucleotide sequence ID" value="NZ_CYZF01000004.1"/>
</dbReference>
<protein>
    <submittedName>
        <fullName evidence="4">Glycosyltransferases involved in cell wall biogenesis</fullName>
        <ecNumber evidence="4">2.4.1.212</ecNumber>
    </submittedName>
</protein>
<evidence type="ECO:0000259" key="3">
    <source>
        <dbReference type="Pfam" id="PF13472"/>
    </source>
</evidence>
<evidence type="ECO:0000313" key="5">
    <source>
        <dbReference type="Proteomes" id="UP000095419"/>
    </source>
</evidence>
<sequence length="529" mass="60930">MLSIIIPLYNKQAVIARTIESILSQSYINWELIIVDDGSTDGSDEVVRLYLGDQRIRYIRKPNGGVSSARNRGIKEAKGEWICYIDADDYFLPEGLKTMVELAEKYNVKVAAGRFLIEIKKKRFPGVNGKREGVLEDNFKEWFFNRVIPRAGAAVFHAELLKNHLFDETLSRYEDAKSLFEILRENRMAYTPIDVMTYSLDNLGLSGKVADFSKDFIFSMNFDGKSYWEKMLLGDMLNQGLKLYPEYKQFLLNKYGNDLMWSNKAKRCNFMNRIIFIPRKLIMKLKFYLSGSLVGGNLLIMSLLLANFVILYKSDFLPKVGKRLNLIEVSPTDAPDYWAIRGWTNTLQKMSYDADICFLGNSITYASNFQTYFTDKKIVELGYPGDTMIGMMRRMDMLRAVCPEKVFLMAGINDLANQSMDMDEFAERYNVLVDSITNACPHAEVYLESILPVNRSHRMYRNCDRIIQANQIITRIAGEKGMIYIDLFSLYCIDGQLPDELTNDGIHLLPKAYDRWAEAIREYVTSSLK</sequence>
<organism evidence="4 5">
    <name type="scientific">Bacteroides uniformis</name>
    <dbReference type="NCBI Taxonomy" id="820"/>
    <lineage>
        <taxon>Bacteria</taxon>
        <taxon>Pseudomonadati</taxon>
        <taxon>Bacteroidota</taxon>
        <taxon>Bacteroidia</taxon>
        <taxon>Bacteroidales</taxon>
        <taxon>Bacteroidaceae</taxon>
        <taxon>Bacteroides</taxon>
    </lineage>
</organism>
<dbReference type="EC" id="2.4.1.212" evidence="4"/>
<dbReference type="InterPro" id="IPR013830">
    <property type="entry name" value="SGNH_hydro"/>
</dbReference>
<evidence type="ECO:0000259" key="2">
    <source>
        <dbReference type="Pfam" id="PF00535"/>
    </source>
</evidence>
<dbReference type="EMBL" id="CYZF01000004">
    <property type="protein sequence ID" value="CUO33162.1"/>
    <property type="molecule type" value="Genomic_DNA"/>
</dbReference>
<feature type="transmembrane region" description="Helical" evidence="1">
    <location>
        <begin position="287"/>
        <end position="312"/>
    </location>
</feature>
<dbReference type="SUPFAM" id="SSF52266">
    <property type="entry name" value="SGNH hydrolase"/>
    <property type="match status" value="1"/>
</dbReference>
<keyword evidence="1" id="KW-0812">Transmembrane</keyword>
<keyword evidence="1" id="KW-0472">Membrane</keyword>
<feature type="domain" description="SGNH hydrolase-type esterase" evidence="3">
    <location>
        <begin position="364"/>
        <end position="514"/>
    </location>
</feature>
<gene>
    <name evidence="4" type="primary">hyaD_3</name>
    <name evidence="4" type="ORF">ERS417307_01425</name>
</gene>
<accession>A0A174E5G2</accession>
<reference evidence="4 5" key="1">
    <citation type="submission" date="2015-09" db="EMBL/GenBank/DDBJ databases">
        <authorList>
            <consortium name="Pathogen Informatics"/>
        </authorList>
    </citation>
    <scope>NUCLEOTIDE SEQUENCE [LARGE SCALE GENOMIC DNA]</scope>
    <source>
        <strain evidence="4 5">2789STDY5608791</strain>
    </source>
</reference>
<dbReference type="GO" id="GO:0050501">
    <property type="term" value="F:hyaluronan synthase activity"/>
    <property type="evidence" value="ECO:0007669"/>
    <property type="project" value="UniProtKB-EC"/>
</dbReference>
<dbReference type="SUPFAM" id="SSF53448">
    <property type="entry name" value="Nucleotide-diphospho-sugar transferases"/>
    <property type="match status" value="1"/>
</dbReference>
<dbReference type="AlphaFoldDB" id="A0A174E5G2"/>
<dbReference type="Pfam" id="PF13472">
    <property type="entry name" value="Lipase_GDSL_2"/>
    <property type="match status" value="1"/>
</dbReference>
<dbReference type="Gene3D" id="3.90.550.10">
    <property type="entry name" value="Spore Coat Polysaccharide Biosynthesis Protein SpsA, Chain A"/>
    <property type="match status" value="1"/>
</dbReference>
<dbReference type="GO" id="GO:0016788">
    <property type="term" value="F:hydrolase activity, acting on ester bonds"/>
    <property type="evidence" value="ECO:0007669"/>
    <property type="project" value="UniProtKB-ARBA"/>
</dbReference>
<dbReference type="Proteomes" id="UP000095419">
    <property type="component" value="Unassembled WGS sequence"/>
</dbReference>
<proteinExistence type="predicted"/>
<dbReference type="Pfam" id="PF00535">
    <property type="entry name" value="Glycos_transf_2"/>
    <property type="match status" value="1"/>
</dbReference>
<dbReference type="InterPro" id="IPR029044">
    <property type="entry name" value="Nucleotide-diphossugar_trans"/>
</dbReference>
<keyword evidence="4" id="KW-0328">Glycosyltransferase</keyword>
<dbReference type="InterPro" id="IPR036514">
    <property type="entry name" value="SGNH_hydro_sf"/>
</dbReference>
<dbReference type="Gene3D" id="3.40.50.1110">
    <property type="entry name" value="SGNH hydrolase"/>
    <property type="match status" value="1"/>
</dbReference>
<evidence type="ECO:0000256" key="1">
    <source>
        <dbReference type="SAM" id="Phobius"/>
    </source>
</evidence>
<dbReference type="InterPro" id="IPR001173">
    <property type="entry name" value="Glyco_trans_2-like"/>
</dbReference>
<dbReference type="CDD" id="cd00761">
    <property type="entry name" value="Glyco_tranf_GTA_type"/>
    <property type="match status" value="1"/>
</dbReference>
<name>A0A174E5G2_BACUN</name>
<dbReference type="PANTHER" id="PTHR22916:SF3">
    <property type="entry name" value="UDP-GLCNAC:BETAGAL BETA-1,3-N-ACETYLGLUCOSAMINYLTRANSFERASE-LIKE PROTEIN 1"/>
    <property type="match status" value="1"/>
</dbReference>
<evidence type="ECO:0000313" key="4">
    <source>
        <dbReference type="EMBL" id="CUO33162.1"/>
    </source>
</evidence>
<keyword evidence="1" id="KW-1133">Transmembrane helix</keyword>